<comment type="caution">
    <text evidence="1">The sequence shown here is derived from an EMBL/GenBank/DDBJ whole genome shotgun (WGS) entry which is preliminary data.</text>
</comment>
<organism evidence="1 2">
    <name type="scientific">Carex littledalei</name>
    <dbReference type="NCBI Taxonomy" id="544730"/>
    <lineage>
        <taxon>Eukaryota</taxon>
        <taxon>Viridiplantae</taxon>
        <taxon>Streptophyta</taxon>
        <taxon>Embryophyta</taxon>
        <taxon>Tracheophyta</taxon>
        <taxon>Spermatophyta</taxon>
        <taxon>Magnoliopsida</taxon>
        <taxon>Liliopsida</taxon>
        <taxon>Poales</taxon>
        <taxon>Cyperaceae</taxon>
        <taxon>Cyperoideae</taxon>
        <taxon>Cariceae</taxon>
        <taxon>Carex</taxon>
        <taxon>Carex subgen. Euthyceras</taxon>
    </lineage>
</organism>
<accession>A0A833R0M6</accession>
<protein>
    <submittedName>
        <fullName evidence="1">Pentatricopeptide repeat-containing protein</fullName>
    </submittedName>
</protein>
<dbReference type="InterPro" id="IPR002885">
    <property type="entry name" value="PPR_rpt"/>
</dbReference>
<evidence type="ECO:0000313" key="2">
    <source>
        <dbReference type="Proteomes" id="UP000623129"/>
    </source>
</evidence>
<dbReference type="Proteomes" id="UP000623129">
    <property type="component" value="Unassembled WGS sequence"/>
</dbReference>
<evidence type="ECO:0000313" key="1">
    <source>
        <dbReference type="EMBL" id="KAF3331036.1"/>
    </source>
</evidence>
<name>A0A833R0M6_9POAL</name>
<dbReference type="EMBL" id="SWLB01000013">
    <property type="protein sequence ID" value="KAF3331036.1"/>
    <property type="molecule type" value="Genomic_DNA"/>
</dbReference>
<dbReference type="AlphaFoldDB" id="A0A833R0M6"/>
<dbReference type="OrthoDB" id="185373at2759"/>
<proteinExistence type="predicted"/>
<gene>
    <name evidence="1" type="ORF">FCM35_KLT04390</name>
</gene>
<sequence length="114" mass="13222">MPKIHEIIIYTFCKNRDYEGAVEVLKDLLERCFAARKALLDEFFEGIYEARKTSLVEKLRSEAQNVGPHHQALVLSELAQPFTSCVRSQQREDDLLLLWKLPMQILVKVSMNSE</sequence>
<reference evidence="1" key="1">
    <citation type="submission" date="2020-01" db="EMBL/GenBank/DDBJ databases">
        <title>Genome sequence of Kobresia littledalei, the first chromosome-level genome in the family Cyperaceae.</title>
        <authorList>
            <person name="Qu G."/>
        </authorList>
    </citation>
    <scope>NUCLEOTIDE SEQUENCE</scope>
    <source>
        <strain evidence="1">C.B.Clarke</strain>
        <tissue evidence="1">Leaf</tissue>
    </source>
</reference>
<keyword evidence="2" id="KW-1185">Reference proteome</keyword>
<dbReference type="NCBIfam" id="TIGR00756">
    <property type="entry name" value="PPR"/>
    <property type="match status" value="1"/>
</dbReference>